<protein>
    <submittedName>
        <fullName evidence="1">Uncharacterized protein</fullName>
    </submittedName>
</protein>
<dbReference type="GeneID" id="40320982"/>
<dbReference type="AlphaFoldDB" id="A0A3R7NTH5"/>
<evidence type="ECO:0000313" key="1">
    <source>
        <dbReference type="EMBL" id="RNF07422.1"/>
    </source>
</evidence>
<sequence length="110" mass="11753">MMPSSLPRGVRTPRPSFFIMHAELPSAGVRDETHLRGVLLLTLDVALPTSQLRGGRGVQRGGHLVRADGPLRRRREGGGIADGVHVRLLLQLSSGAGEAPHPAVSLATRR</sequence>
<keyword evidence="2" id="KW-1185">Reference proteome</keyword>
<evidence type="ECO:0000313" key="2">
    <source>
        <dbReference type="Proteomes" id="UP000284403"/>
    </source>
</evidence>
<proteinExistence type="predicted"/>
<dbReference type="RefSeq" id="XP_029225657.1">
    <property type="nucleotide sequence ID" value="XM_029374237.1"/>
</dbReference>
<gene>
    <name evidence="1" type="ORF">Tco025E_07371</name>
</gene>
<accession>A0A3R7NTH5</accession>
<comment type="caution">
    <text evidence="1">The sequence shown here is derived from an EMBL/GenBank/DDBJ whole genome shotgun (WGS) entry which is preliminary data.</text>
</comment>
<dbReference type="EMBL" id="MKKU01000566">
    <property type="protein sequence ID" value="RNF07422.1"/>
    <property type="molecule type" value="Genomic_DNA"/>
</dbReference>
<reference evidence="1 2" key="1">
    <citation type="journal article" date="2018" name="BMC Genomics">
        <title>Genomic comparison of Trypanosoma conorhini and Trypanosoma rangeli to Trypanosoma cruzi strains of high and low virulence.</title>
        <authorList>
            <person name="Bradwell K.R."/>
            <person name="Koparde V.N."/>
            <person name="Matveyev A.V."/>
            <person name="Serrano M.G."/>
            <person name="Alves J.M."/>
            <person name="Parikh H."/>
            <person name="Huang B."/>
            <person name="Lee V."/>
            <person name="Espinosa-Alvarez O."/>
            <person name="Ortiz P.A."/>
            <person name="Costa-Martins A.G."/>
            <person name="Teixeira M.M."/>
            <person name="Buck G.A."/>
        </authorList>
    </citation>
    <scope>NUCLEOTIDE SEQUENCE [LARGE SCALE GENOMIC DNA]</scope>
    <source>
        <strain evidence="1 2">025E</strain>
    </source>
</reference>
<dbReference type="Proteomes" id="UP000284403">
    <property type="component" value="Unassembled WGS sequence"/>
</dbReference>
<name>A0A3R7NTH5_9TRYP</name>
<organism evidence="1 2">
    <name type="scientific">Trypanosoma conorhini</name>
    <dbReference type="NCBI Taxonomy" id="83891"/>
    <lineage>
        <taxon>Eukaryota</taxon>
        <taxon>Discoba</taxon>
        <taxon>Euglenozoa</taxon>
        <taxon>Kinetoplastea</taxon>
        <taxon>Metakinetoplastina</taxon>
        <taxon>Trypanosomatida</taxon>
        <taxon>Trypanosomatidae</taxon>
        <taxon>Trypanosoma</taxon>
    </lineage>
</organism>